<dbReference type="Pfam" id="PF17010">
    <property type="entry name" value="DUF5092"/>
    <property type="match status" value="1"/>
</dbReference>
<reference evidence="3" key="2">
    <citation type="submission" date="2015-07" db="EMBL/GenBank/DDBJ databases">
        <title>Contrasting host-pathogen interactions and genome evolution in two generalist and specialist microsporidian pathogens of mosquitoes.</title>
        <authorList>
            <consortium name="The Broad Institute Genomics Platform"/>
            <consortium name="The Broad Institute Genome Sequencing Center for Infectious Disease"/>
            <person name="Cuomo C.A."/>
            <person name="Sanscrainte N.D."/>
            <person name="Goldberg J.M."/>
            <person name="Heiman D."/>
            <person name="Young S."/>
            <person name="Zeng Q."/>
            <person name="Becnel J.J."/>
            <person name="Birren B.W."/>
        </authorList>
    </citation>
    <scope>NUCLEOTIDE SEQUENCE [LARGE SCALE GENOMIC DNA]</scope>
    <source>
        <strain evidence="3">USNM 41457</strain>
    </source>
</reference>
<dbReference type="OrthoDB" id="2189917at2759"/>
<keyword evidence="3" id="KW-1185">Reference proteome</keyword>
<reference evidence="2 3" key="1">
    <citation type="submission" date="2011-08" db="EMBL/GenBank/DDBJ databases">
        <authorList>
            <person name="Liu Z.J."/>
            <person name="Shi F.L."/>
            <person name="Lu J.Q."/>
            <person name="Li M."/>
            <person name="Wang Z.L."/>
        </authorList>
    </citation>
    <scope>NUCLEOTIDE SEQUENCE [LARGE SCALE GENOMIC DNA]</scope>
    <source>
        <strain evidence="2 3">USNM 41457</strain>
    </source>
</reference>
<dbReference type="InParanoid" id="J9DS43"/>
<name>J9DS43_EDHAE</name>
<keyword evidence="1" id="KW-0812">Transmembrane</keyword>
<accession>J9DS43</accession>
<dbReference type="InterPro" id="IPR031537">
    <property type="entry name" value="DUF5092"/>
</dbReference>
<protein>
    <submittedName>
        <fullName evidence="2">Uncharacterized protein</fullName>
    </submittedName>
</protein>
<dbReference type="VEuPathDB" id="MicrosporidiaDB:EDEG_01592"/>
<feature type="transmembrane region" description="Helical" evidence="1">
    <location>
        <begin position="159"/>
        <end position="180"/>
    </location>
</feature>
<dbReference type="OMA" id="CYDARQL"/>
<keyword evidence="1" id="KW-1133">Transmembrane helix</keyword>
<dbReference type="Proteomes" id="UP000003163">
    <property type="component" value="Unassembled WGS sequence"/>
</dbReference>
<comment type="caution">
    <text evidence="2">The sequence shown here is derived from an EMBL/GenBank/DDBJ whole genome shotgun (WGS) entry which is preliminary data.</text>
</comment>
<keyword evidence="1" id="KW-0472">Membrane</keyword>
<organism evidence="2 3">
    <name type="scientific">Edhazardia aedis (strain USNM 41457)</name>
    <name type="common">Microsporidian parasite</name>
    <dbReference type="NCBI Taxonomy" id="1003232"/>
    <lineage>
        <taxon>Eukaryota</taxon>
        <taxon>Fungi</taxon>
        <taxon>Fungi incertae sedis</taxon>
        <taxon>Microsporidia</taxon>
        <taxon>Edhazardia</taxon>
    </lineage>
</organism>
<gene>
    <name evidence="2" type="ORF">EDEG_01592</name>
</gene>
<evidence type="ECO:0000313" key="2">
    <source>
        <dbReference type="EMBL" id="EJW04112.1"/>
    </source>
</evidence>
<dbReference type="AlphaFoldDB" id="J9DS43"/>
<dbReference type="EMBL" id="AFBI03000023">
    <property type="protein sequence ID" value="EJW04112.1"/>
    <property type="molecule type" value="Genomic_DNA"/>
</dbReference>
<evidence type="ECO:0000256" key="1">
    <source>
        <dbReference type="SAM" id="Phobius"/>
    </source>
</evidence>
<proteinExistence type="predicted"/>
<evidence type="ECO:0000313" key="3">
    <source>
        <dbReference type="Proteomes" id="UP000003163"/>
    </source>
</evidence>
<sequence>MVVFLEKEGTKRSTLEINTIEAFTQKTYRDLISTSHHQKNDYFLCRIRTVDGQTNCYDARQLCKYVFEMVISPKQRLIRVKNFKDPLSHSKIADISFFRLKHDTEEKMRSEYMGNHSDFLASNCFRNKIFYREDAMYALSVNFDLQESKRVPIIGKKQVFSLFATIIVILLISTFLVVILERESFLRTDVFPNKKLIGV</sequence>
<dbReference type="HOGENOM" id="CLU_1327278_0_0_1"/>